<dbReference type="RefSeq" id="WP_163965717.1">
    <property type="nucleotide sequence ID" value="NZ_JAAIVB010000055.1"/>
</dbReference>
<dbReference type="SMART" id="SM00240">
    <property type="entry name" value="FHA"/>
    <property type="match status" value="1"/>
</dbReference>
<dbReference type="SUPFAM" id="SSF109604">
    <property type="entry name" value="HD-domain/PDEase-like"/>
    <property type="match status" value="2"/>
</dbReference>
<dbReference type="InterPro" id="IPR008984">
    <property type="entry name" value="SMAD_FHA_dom_sf"/>
</dbReference>
<evidence type="ECO:0000259" key="2">
    <source>
        <dbReference type="PROSITE" id="PS51832"/>
    </source>
</evidence>
<keyword evidence="4" id="KW-1185">Reference proteome</keyword>
<accession>A0A6B3SPW2</accession>
<dbReference type="AlphaFoldDB" id="A0A6B3SPW2"/>
<evidence type="ECO:0000313" key="4">
    <source>
        <dbReference type="Proteomes" id="UP000482155"/>
    </source>
</evidence>
<name>A0A6B3SPW2_9BURK</name>
<dbReference type="CDD" id="cd00077">
    <property type="entry name" value="HDc"/>
    <property type="match status" value="1"/>
</dbReference>
<feature type="domain" description="HD-GYP" evidence="2">
    <location>
        <begin position="440"/>
        <end position="645"/>
    </location>
</feature>
<dbReference type="Pfam" id="PF13487">
    <property type="entry name" value="HD_5"/>
    <property type="match status" value="1"/>
</dbReference>
<dbReference type="InterPro" id="IPR037522">
    <property type="entry name" value="HD_GYP_dom"/>
</dbReference>
<dbReference type="CDD" id="cd00060">
    <property type="entry name" value="FHA"/>
    <property type="match status" value="1"/>
</dbReference>
<dbReference type="InterPro" id="IPR006674">
    <property type="entry name" value="HD_domain"/>
</dbReference>
<reference evidence="3 4" key="1">
    <citation type="submission" date="2020-02" db="EMBL/GenBank/DDBJ databases">
        <authorList>
            <person name="Kim M.K."/>
        </authorList>
    </citation>
    <scope>NUCLEOTIDE SEQUENCE [LARGE SCALE GENOMIC DNA]</scope>
    <source>
        <strain evidence="3 4">17J57-3</strain>
    </source>
</reference>
<sequence length="645" mass="72131">MRRQTGLPDGPRGAPAYLEVLGASESVPAIFPLQDEVVIGRDPQDSLDPDHFFCIPEHTVSRRHARILRRGDAYYVEDLHSFNGTYVDGERLKPGAWRALQEGDELNISNAQIVFHSMVAPAQDNMATIITKVVDATQLTRMIEPLPATGPADIQHVVQKLHAMAQVSIALGAVTNSETLIEKIMNFIFELFPLAERAFILLRNGEEERPVPVAARRRDGSEMDPSRVTMSSTIINEVLNKKQSVLSVDTLSDRYFGSQHSIISQAIRSVMCVPLLLEGQCLGLIQVDTSSDPYAFKEQDLEILTGVCAETAVALKNFQLYSDIERLLDGFVRASVQAIEERDPATAGHSFRVADFAERLAVAVDRDTGKELREVAFSLDQLREIRYAALLHDFGKVGVRENVLCKEKKLHPHEMRLLDERFRFAQACLEREAYRRLVELHARHDLSISAFREAKEKVEIGLAEEKERLARFHEAICLANEPSVSHTESGAGLQAVLDYAFPESEDSHHPLLQQSEFSALNLPKGSLTLEERREIESHVADSYSFLILIPWTRDLSAVPAIAHGHHEKLDGSGYPMGLRGEQISIQTRILTICDIYDALTAGDRPYKKAVPVDKALDLMARECKAGHLDPRLFRAFVDAQVWLPS</sequence>
<dbReference type="Proteomes" id="UP000482155">
    <property type="component" value="Unassembled WGS sequence"/>
</dbReference>
<protein>
    <submittedName>
        <fullName evidence="3">FHA domain-containing protein</fullName>
    </submittedName>
</protein>
<dbReference type="PROSITE" id="PS51832">
    <property type="entry name" value="HD_GYP"/>
    <property type="match status" value="2"/>
</dbReference>
<dbReference type="InterPro" id="IPR003018">
    <property type="entry name" value="GAF"/>
</dbReference>
<dbReference type="PROSITE" id="PS50006">
    <property type="entry name" value="FHA_DOMAIN"/>
    <property type="match status" value="1"/>
</dbReference>
<dbReference type="Gene3D" id="3.30.450.40">
    <property type="match status" value="1"/>
</dbReference>
<dbReference type="Gene3D" id="1.10.3210.10">
    <property type="entry name" value="Hypothetical protein af1432"/>
    <property type="match status" value="2"/>
</dbReference>
<organism evidence="3 4">
    <name type="scientific">Noviherbaspirillum galbum</name>
    <dbReference type="NCBI Taxonomy" id="2709383"/>
    <lineage>
        <taxon>Bacteria</taxon>
        <taxon>Pseudomonadati</taxon>
        <taxon>Pseudomonadota</taxon>
        <taxon>Betaproteobacteria</taxon>
        <taxon>Burkholderiales</taxon>
        <taxon>Oxalobacteraceae</taxon>
        <taxon>Noviherbaspirillum</taxon>
    </lineage>
</organism>
<dbReference type="PANTHER" id="PTHR43155:SF2">
    <property type="entry name" value="CYCLIC DI-GMP PHOSPHODIESTERASE PA4108"/>
    <property type="match status" value="1"/>
</dbReference>
<feature type="domain" description="FHA" evidence="1">
    <location>
        <begin position="37"/>
        <end position="92"/>
    </location>
</feature>
<comment type="caution">
    <text evidence="3">The sequence shown here is derived from an EMBL/GenBank/DDBJ whole genome shotgun (WGS) entry which is preliminary data.</text>
</comment>
<feature type="domain" description="HD-GYP" evidence="2">
    <location>
        <begin position="324"/>
        <end position="440"/>
    </location>
</feature>
<proteinExistence type="predicted"/>
<dbReference type="GO" id="GO:0008081">
    <property type="term" value="F:phosphoric diester hydrolase activity"/>
    <property type="evidence" value="ECO:0007669"/>
    <property type="project" value="UniProtKB-ARBA"/>
</dbReference>
<dbReference type="InterPro" id="IPR029016">
    <property type="entry name" value="GAF-like_dom_sf"/>
</dbReference>
<dbReference type="SMART" id="SM00471">
    <property type="entry name" value="HDc"/>
    <property type="match status" value="1"/>
</dbReference>
<dbReference type="Pfam" id="PF01590">
    <property type="entry name" value="GAF"/>
    <property type="match status" value="1"/>
</dbReference>
<dbReference type="Pfam" id="PF01966">
    <property type="entry name" value="HD"/>
    <property type="match status" value="1"/>
</dbReference>
<evidence type="ECO:0000259" key="1">
    <source>
        <dbReference type="PROSITE" id="PS50006"/>
    </source>
</evidence>
<dbReference type="InterPro" id="IPR000253">
    <property type="entry name" value="FHA_dom"/>
</dbReference>
<dbReference type="PANTHER" id="PTHR43155">
    <property type="entry name" value="CYCLIC DI-GMP PHOSPHODIESTERASE PA4108-RELATED"/>
    <property type="match status" value="1"/>
</dbReference>
<dbReference type="InterPro" id="IPR003607">
    <property type="entry name" value="HD/PDEase_dom"/>
</dbReference>
<dbReference type="EMBL" id="JAAIVB010000055">
    <property type="protein sequence ID" value="NEX62793.1"/>
    <property type="molecule type" value="Genomic_DNA"/>
</dbReference>
<gene>
    <name evidence="3" type="ORF">G3574_17045</name>
</gene>
<dbReference type="SUPFAM" id="SSF49879">
    <property type="entry name" value="SMAD/FHA domain"/>
    <property type="match status" value="1"/>
</dbReference>
<dbReference type="SMART" id="SM00065">
    <property type="entry name" value="GAF"/>
    <property type="match status" value="1"/>
</dbReference>
<dbReference type="Gene3D" id="2.60.200.20">
    <property type="match status" value="1"/>
</dbReference>
<dbReference type="Pfam" id="PF00498">
    <property type="entry name" value="FHA"/>
    <property type="match status" value="1"/>
</dbReference>
<evidence type="ECO:0000313" key="3">
    <source>
        <dbReference type="EMBL" id="NEX62793.1"/>
    </source>
</evidence>
<dbReference type="SUPFAM" id="SSF55781">
    <property type="entry name" value="GAF domain-like"/>
    <property type="match status" value="1"/>
</dbReference>